<keyword evidence="2" id="KW-0812">Transmembrane</keyword>
<feature type="transmembrane region" description="Helical" evidence="2">
    <location>
        <begin position="247"/>
        <end position="267"/>
    </location>
</feature>
<dbReference type="GeneID" id="7443663"/>
<reference evidence="3 4" key="2">
    <citation type="journal article" date="2008" name="Nature">
        <title>The Phaeodactylum genome reveals the evolutionary history of diatom genomes.</title>
        <authorList>
            <person name="Bowler C."/>
            <person name="Allen A.E."/>
            <person name="Badger J.H."/>
            <person name="Grimwood J."/>
            <person name="Jabbari K."/>
            <person name="Kuo A."/>
            <person name="Maheswari U."/>
            <person name="Martens C."/>
            <person name="Maumus F."/>
            <person name="Otillar R.P."/>
            <person name="Rayko E."/>
            <person name="Salamov A."/>
            <person name="Vandepoele K."/>
            <person name="Beszteri B."/>
            <person name="Gruber A."/>
            <person name="Heijde M."/>
            <person name="Katinka M."/>
            <person name="Mock T."/>
            <person name="Valentin K."/>
            <person name="Verret F."/>
            <person name="Berges J.A."/>
            <person name="Brownlee C."/>
            <person name="Cadoret J.P."/>
            <person name="Chiovitti A."/>
            <person name="Choi C.J."/>
            <person name="Coesel S."/>
            <person name="De Martino A."/>
            <person name="Detter J.C."/>
            <person name="Durkin C."/>
            <person name="Falciatore A."/>
            <person name="Fournet J."/>
            <person name="Haruta M."/>
            <person name="Huysman M.J."/>
            <person name="Jenkins B.D."/>
            <person name="Jiroutova K."/>
            <person name="Jorgensen R.E."/>
            <person name="Joubert Y."/>
            <person name="Kaplan A."/>
            <person name="Kroger N."/>
            <person name="Kroth P.G."/>
            <person name="La Roche J."/>
            <person name="Lindquist E."/>
            <person name="Lommer M."/>
            <person name="Martin-Jezequel V."/>
            <person name="Lopez P.J."/>
            <person name="Lucas S."/>
            <person name="Mangogna M."/>
            <person name="McGinnis K."/>
            <person name="Medlin L.K."/>
            <person name="Montsant A."/>
            <person name="Oudot-Le Secq M.P."/>
            <person name="Napoli C."/>
            <person name="Obornik M."/>
            <person name="Parker M.S."/>
            <person name="Petit J.L."/>
            <person name="Porcel B.M."/>
            <person name="Poulsen N."/>
            <person name="Robison M."/>
            <person name="Rychlewski L."/>
            <person name="Rynearson T.A."/>
            <person name="Schmutz J."/>
            <person name="Shapiro H."/>
            <person name="Siaut M."/>
            <person name="Stanley M."/>
            <person name="Sussman M.R."/>
            <person name="Taylor A.R."/>
            <person name="Vardi A."/>
            <person name="von Dassow P."/>
            <person name="Vyverman W."/>
            <person name="Willis A."/>
            <person name="Wyrwicz L.S."/>
            <person name="Rokhsar D.S."/>
            <person name="Weissenbach J."/>
            <person name="Armbrust E.V."/>
            <person name="Green B.R."/>
            <person name="Van de Peer Y."/>
            <person name="Grigoriev I.V."/>
        </authorList>
    </citation>
    <scope>NUCLEOTIDE SEQUENCE [LARGE SCALE GENOMIC DNA]</scope>
    <source>
        <strain evidence="3 4">CCMP1335</strain>
    </source>
</reference>
<feature type="compositionally biased region" description="Gly residues" evidence="1">
    <location>
        <begin position="282"/>
        <end position="292"/>
    </location>
</feature>
<dbReference type="InParanoid" id="B8CF80"/>
<dbReference type="OMA" id="FASCYMG"/>
<feature type="transmembrane region" description="Helical" evidence="2">
    <location>
        <begin position="177"/>
        <end position="199"/>
    </location>
</feature>
<organism evidence="3 4">
    <name type="scientific">Thalassiosira pseudonana</name>
    <name type="common">Marine diatom</name>
    <name type="synonym">Cyclotella nana</name>
    <dbReference type="NCBI Taxonomy" id="35128"/>
    <lineage>
        <taxon>Eukaryota</taxon>
        <taxon>Sar</taxon>
        <taxon>Stramenopiles</taxon>
        <taxon>Ochrophyta</taxon>
        <taxon>Bacillariophyta</taxon>
        <taxon>Coscinodiscophyceae</taxon>
        <taxon>Thalassiosirophycidae</taxon>
        <taxon>Thalassiosirales</taxon>
        <taxon>Thalassiosiraceae</taxon>
        <taxon>Thalassiosira</taxon>
    </lineage>
</organism>
<proteinExistence type="predicted"/>
<keyword evidence="2" id="KW-1133">Transmembrane helix</keyword>
<dbReference type="EMBL" id="CM000653">
    <property type="protein sequence ID" value="EED87753.1"/>
    <property type="molecule type" value="Genomic_DNA"/>
</dbReference>
<feature type="transmembrane region" description="Helical" evidence="2">
    <location>
        <begin position="219"/>
        <end position="240"/>
    </location>
</feature>
<evidence type="ECO:0000313" key="4">
    <source>
        <dbReference type="Proteomes" id="UP000001449"/>
    </source>
</evidence>
<evidence type="ECO:0000256" key="1">
    <source>
        <dbReference type="SAM" id="MobiDB-lite"/>
    </source>
</evidence>
<name>B8CF80_THAPS</name>
<dbReference type="PaxDb" id="35128-Thaps11671"/>
<feature type="compositionally biased region" description="Basic and acidic residues" evidence="1">
    <location>
        <begin position="293"/>
        <end position="304"/>
    </location>
</feature>
<accession>B8CF80</accession>
<keyword evidence="2" id="KW-0472">Membrane</keyword>
<dbReference type="eggNOG" id="ENOG502QY5X">
    <property type="taxonomic scope" value="Eukaryota"/>
</dbReference>
<dbReference type="AlphaFoldDB" id="B8CF80"/>
<evidence type="ECO:0000313" key="3">
    <source>
        <dbReference type="EMBL" id="EED87753.1"/>
    </source>
</evidence>
<dbReference type="RefSeq" id="XP_002294973.1">
    <property type="nucleotide sequence ID" value="XM_002294937.1"/>
</dbReference>
<protein>
    <submittedName>
        <fullName evidence="3">Uncharacterized protein</fullName>
    </submittedName>
</protein>
<evidence type="ECO:0000256" key="2">
    <source>
        <dbReference type="SAM" id="Phobius"/>
    </source>
</evidence>
<sequence length="304" mass="33076">MCSSNSLTYKQSSCMDRHSTDVSDDSYHTNSTKSPNSITSFLKQLFLLTAVSISVLEFSQWLPFNIPYVSSAAIKTYIPAWYRYDTTNSLFDNSVWTYGTDYLLTVVMTILAVKCLRATDASSSGSDAANVNSNVGNASSFNLRMYSASLLICYAVSTLAGGWAHRHFTTISSLNTMHFRLLWIICVGNVSFASCYMGLIGREVQSKFGVKGLLPLGPVWFWPGYGLYMTIACGLGYISFKRPACDIFIAGITQFPSTFYCLVALGARTWPSLTTKKNASGGAEGGDVGGVDEGGKKNAIELSN</sequence>
<reference evidence="3 4" key="1">
    <citation type="journal article" date="2004" name="Science">
        <title>The genome of the diatom Thalassiosira pseudonana: ecology, evolution, and metabolism.</title>
        <authorList>
            <person name="Armbrust E.V."/>
            <person name="Berges J.A."/>
            <person name="Bowler C."/>
            <person name="Green B.R."/>
            <person name="Martinez D."/>
            <person name="Putnam N.H."/>
            <person name="Zhou S."/>
            <person name="Allen A.E."/>
            <person name="Apt K.E."/>
            <person name="Bechner M."/>
            <person name="Brzezinski M.A."/>
            <person name="Chaal B.K."/>
            <person name="Chiovitti A."/>
            <person name="Davis A.K."/>
            <person name="Demarest M.S."/>
            <person name="Detter J.C."/>
            <person name="Glavina T."/>
            <person name="Goodstein D."/>
            <person name="Hadi M.Z."/>
            <person name="Hellsten U."/>
            <person name="Hildebrand M."/>
            <person name="Jenkins B.D."/>
            <person name="Jurka J."/>
            <person name="Kapitonov V.V."/>
            <person name="Kroger N."/>
            <person name="Lau W.W."/>
            <person name="Lane T.W."/>
            <person name="Larimer F.W."/>
            <person name="Lippmeier J.C."/>
            <person name="Lucas S."/>
            <person name="Medina M."/>
            <person name="Montsant A."/>
            <person name="Obornik M."/>
            <person name="Parker M.S."/>
            <person name="Palenik B."/>
            <person name="Pazour G.J."/>
            <person name="Richardson P.M."/>
            <person name="Rynearson T.A."/>
            <person name="Saito M.A."/>
            <person name="Schwartz D.C."/>
            <person name="Thamatrakoln K."/>
            <person name="Valentin K."/>
            <person name="Vardi A."/>
            <person name="Wilkerson F.P."/>
            <person name="Rokhsar D.S."/>
        </authorList>
    </citation>
    <scope>NUCLEOTIDE SEQUENCE [LARGE SCALE GENOMIC DNA]</scope>
    <source>
        <strain evidence="3 4">CCMP1335</strain>
    </source>
</reference>
<keyword evidence="4" id="KW-1185">Reference proteome</keyword>
<dbReference type="HOGENOM" id="CLU_916709_0_0_1"/>
<gene>
    <name evidence="3" type="ORF">THAPSDRAFT_11671</name>
</gene>
<dbReference type="KEGG" id="tps:THAPSDRAFT_11671"/>
<feature type="transmembrane region" description="Helical" evidence="2">
    <location>
        <begin position="145"/>
        <end position="165"/>
    </location>
</feature>
<feature type="region of interest" description="Disordered" evidence="1">
    <location>
        <begin position="278"/>
        <end position="304"/>
    </location>
</feature>
<dbReference type="Proteomes" id="UP000001449">
    <property type="component" value="Chromosome 22"/>
</dbReference>